<dbReference type="SUPFAM" id="SSF51445">
    <property type="entry name" value="(Trans)glycosidases"/>
    <property type="match status" value="1"/>
</dbReference>
<dbReference type="Pfam" id="PF18120">
    <property type="entry name" value="DUF5597"/>
    <property type="match status" value="1"/>
</dbReference>
<feature type="signal peptide" evidence="4">
    <location>
        <begin position="1"/>
        <end position="24"/>
    </location>
</feature>
<dbReference type="PANTHER" id="PTHR23421">
    <property type="entry name" value="BETA-GALACTOSIDASE RELATED"/>
    <property type="match status" value="1"/>
</dbReference>
<dbReference type="Gene3D" id="3.20.20.80">
    <property type="entry name" value="Glycosidases"/>
    <property type="match status" value="1"/>
</dbReference>
<evidence type="ECO:0000256" key="2">
    <source>
        <dbReference type="ARBA" id="ARBA00022801"/>
    </source>
</evidence>
<dbReference type="InterPro" id="IPR013529">
    <property type="entry name" value="Glyco_hydro_42_N"/>
</dbReference>
<proteinExistence type="inferred from homology"/>
<dbReference type="InterPro" id="IPR001944">
    <property type="entry name" value="Glycoside_Hdrlase_35"/>
</dbReference>
<sequence>MLKLVKTSTILSIILSSFLSLSFAQSSAPRLEKRGQATQLIVDGKPFLLLAGELHNSSSSNLDYLNTLWKPLKQQHLNTALVAVSWELVEPQEGKFDFSLVDGILKGGRDNNLKIVLLWFGSWKNGLSHYAPEWVKKDTRRFPRIKLENGRSTETISALSTEAMNADAKAFAALMKHVKKADASKQTVIMVQVENEVGVIGAARDYSDFANVEFAKAVPSELMQSLIAHKNELQPQLKSLWEQNGSKTGGTWSQVFGKSASADEAFMAWNYAKYINTVTAAGKAEYNLPMFVNAWIVQPEDKRPGDYPSGGPQSHVHDIWRAAAPTVDILSPDIYLQDTKGITAMYKHSWNPLFIPESFAGLDGAANAFYVIGRHDAIGYSPFGIDNKAEKPAETPIAKAYNILSQLTPEITKAQSEGKITAFTLKADSVQTAELAGYKINVTLRKNWSGVTQASQGYGLVINTAPDEFTVAGSNIDVTFVPLSAGPKMAGLSWVREGIVENGVWKPGRLLNGDNIMISYKLAEQAAVNKTGTGIRLLDEPSISKLKLYRFE</sequence>
<evidence type="ECO:0000259" key="5">
    <source>
        <dbReference type="Pfam" id="PF02449"/>
    </source>
</evidence>
<evidence type="ECO:0000259" key="6">
    <source>
        <dbReference type="Pfam" id="PF18120"/>
    </source>
</evidence>
<keyword evidence="4" id="KW-0732">Signal</keyword>
<dbReference type="Proteomes" id="UP001597387">
    <property type="component" value="Unassembled WGS sequence"/>
</dbReference>
<keyword evidence="2" id="KW-0378">Hydrolase</keyword>
<reference evidence="8" key="1">
    <citation type="journal article" date="2019" name="Int. J. Syst. Evol. Microbiol.">
        <title>The Global Catalogue of Microorganisms (GCM) 10K type strain sequencing project: providing services to taxonomists for standard genome sequencing and annotation.</title>
        <authorList>
            <consortium name="The Broad Institute Genomics Platform"/>
            <consortium name="The Broad Institute Genome Sequencing Center for Infectious Disease"/>
            <person name="Wu L."/>
            <person name="Ma J."/>
        </authorList>
    </citation>
    <scope>NUCLEOTIDE SEQUENCE [LARGE SCALE GENOMIC DNA]</scope>
    <source>
        <strain evidence="8">KCTC 42217</strain>
    </source>
</reference>
<dbReference type="InterPro" id="IPR040719">
    <property type="entry name" value="DUF5597"/>
</dbReference>
<feature type="domain" description="Glycoside hydrolase family 42 N-terminal" evidence="5">
    <location>
        <begin position="72"/>
        <end position="224"/>
    </location>
</feature>
<comment type="caution">
    <text evidence="7">The sequence shown here is derived from an EMBL/GenBank/DDBJ whole genome shotgun (WGS) entry which is preliminary data.</text>
</comment>
<evidence type="ECO:0000256" key="3">
    <source>
        <dbReference type="ARBA" id="ARBA00023295"/>
    </source>
</evidence>
<dbReference type="RefSeq" id="WP_255904591.1">
    <property type="nucleotide sequence ID" value="NZ_JAFMZO010000004.1"/>
</dbReference>
<dbReference type="Pfam" id="PF02449">
    <property type="entry name" value="Glyco_hydro_42"/>
    <property type="match status" value="1"/>
</dbReference>
<accession>A0ABW4ZPZ3</accession>
<evidence type="ECO:0000313" key="7">
    <source>
        <dbReference type="EMBL" id="MFD2164088.1"/>
    </source>
</evidence>
<dbReference type="Gene3D" id="2.60.220.20">
    <property type="entry name" value="putative beta-Galactosidase from caulobacter crescentus"/>
    <property type="match status" value="1"/>
</dbReference>
<dbReference type="EMBL" id="JBHUHZ010000003">
    <property type="protein sequence ID" value="MFD2164088.1"/>
    <property type="molecule type" value="Genomic_DNA"/>
</dbReference>
<comment type="similarity">
    <text evidence="1">Belongs to the glycosyl hydrolase 35 family.</text>
</comment>
<protein>
    <submittedName>
        <fullName evidence="7">DUF5597 domain-containing protein</fullName>
    </submittedName>
</protein>
<organism evidence="7 8">
    <name type="scientific">Paradesertivirga mongoliensis</name>
    <dbReference type="NCBI Taxonomy" id="2100740"/>
    <lineage>
        <taxon>Bacteria</taxon>
        <taxon>Pseudomonadati</taxon>
        <taxon>Bacteroidota</taxon>
        <taxon>Sphingobacteriia</taxon>
        <taxon>Sphingobacteriales</taxon>
        <taxon>Sphingobacteriaceae</taxon>
        <taxon>Paradesertivirga</taxon>
    </lineage>
</organism>
<evidence type="ECO:0000256" key="4">
    <source>
        <dbReference type="SAM" id="SignalP"/>
    </source>
</evidence>
<feature type="domain" description="DUF5597" evidence="6">
    <location>
        <begin position="397"/>
        <end position="516"/>
    </location>
</feature>
<dbReference type="InterPro" id="IPR017853">
    <property type="entry name" value="GH"/>
</dbReference>
<gene>
    <name evidence="7" type="ORF">ACFSJU_16895</name>
</gene>
<evidence type="ECO:0000256" key="1">
    <source>
        <dbReference type="ARBA" id="ARBA00009809"/>
    </source>
</evidence>
<keyword evidence="3" id="KW-0326">Glycosidase</keyword>
<feature type="chain" id="PRO_5047069812" evidence="4">
    <location>
        <begin position="25"/>
        <end position="552"/>
    </location>
</feature>
<name>A0ABW4ZPZ3_9SPHI</name>
<evidence type="ECO:0000313" key="8">
    <source>
        <dbReference type="Proteomes" id="UP001597387"/>
    </source>
</evidence>
<keyword evidence="8" id="KW-1185">Reference proteome</keyword>